<reference evidence="1" key="1">
    <citation type="submission" date="2023-06" db="EMBL/GenBank/DDBJ databases">
        <authorList>
            <consortium name="Lawrence Berkeley National Laboratory"/>
            <person name="Ahrendt S."/>
            <person name="Sahu N."/>
            <person name="Indic B."/>
            <person name="Wong-Bajracharya J."/>
            <person name="Merenyi Z."/>
            <person name="Ke H.-M."/>
            <person name="Monk M."/>
            <person name="Kocsube S."/>
            <person name="Drula E."/>
            <person name="Lipzen A."/>
            <person name="Balint B."/>
            <person name="Henrissat B."/>
            <person name="Andreopoulos B."/>
            <person name="Martin F.M."/>
            <person name="Harder C.B."/>
            <person name="Rigling D."/>
            <person name="Ford K.L."/>
            <person name="Foster G.D."/>
            <person name="Pangilinan J."/>
            <person name="Papanicolaou A."/>
            <person name="Barry K."/>
            <person name="LaButti K."/>
            <person name="Viragh M."/>
            <person name="Koriabine M."/>
            <person name="Yan M."/>
            <person name="Riley R."/>
            <person name="Champramary S."/>
            <person name="Plett K.L."/>
            <person name="Tsai I.J."/>
            <person name="Slot J."/>
            <person name="Sipos G."/>
            <person name="Plett J."/>
            <person name="Nagy L.G."/>
            <person name="Grigoriev I.V."/>
        </authorList>
    </citation>
    <scope>NUCLEOTIDE SEQUENCE</scope>
    <source>
        <strain evidence="1">CCBAS 213</strain>
    </source>
</reference>
<accession>A0AA39N6Z7</accession>
<organism evidence="1 2">
    <name type="scientific">Armillaria tabescens</name>
    <name type="common">Ringless honey mushroom</name>
    <name type="synonym">Agaricus tabescens</name>
    <dbReference type="NCBI Taxonomy" id="1929756"/>
    <lineage>
        <taxon>Eukaryota</taxon>
        <taxon>Fungi</taxon>
        <taxon>Dikarya</taxon>
        <taxon>Basidiomycota</taxon>
        <taxon>Agaricomycotina</taxon>
        <taxon>Agaricomycetes</taxon>
        <taxon>Agaricomycetidae</taxon>
        <taxon>Agaricales</taxon>
        <taxon>Marasmiineae</taxon>
        <taxon>Physalacriaceae</taxon>
        <taxon>Desarmillaria</taxon>
    </lineage>
</organism>
<dbReference type="Proteomes" id="UP001175211">
    <property type="component" value="Unassembled WGS sequence"/>
</dbReference>
<comment type="caution">
    <text evidence="1">The sequence shown here is derived from an EMBL/GenBank/DDBJ whole genome shotgun (WGS) entry which is preliminary data.</text>
</comment>
<protein>
    <submittedName>
        <fullName evidence="1">Uncharacterized protein</fullName>
    </submittedName>
</protein>
<name>A0AA39N6Z7_ARMTA</name>
<keyword evidence="2" id="KW-1185">Reference proteome</keyword>
<evidence type="ECO:0000313" key="2">
    <source>
        <dbReference type="Proteomes" id="UP001175211"/>
    </source>
</evidence>
<proteinExistence type="predicted"/>
<dbReference type="RefSeq" id="XP_060331920.1">
    <property type="nucleotide sequence ID" value="XM_060481537.1"/>
</dbReference>
<sequence>MCYRELLFKRSVECDHLTKTGQNIIDCQSSRCYLSNAHPSNCGSHHRPCSCRRYYGQPIRRVTAEVSPHLCAILSPGAHFWTVRSQANVHCAWRKAYDTDILFSH</sequence>
<dbReference type="AlphaFoldDB" id="A0AA39N6Z7"/>
<gene>
    <name evidence="1" type="ORF">EV420DRAFT_285951</name>
</gene>
<dbReference type="GeneID" id="85365085"/>
<dbReference type="EMBL" id="JAUEPS010000014">
    <property type="protein sequence ID" value="KAK0459723.1"/>
    <property type="molecule type" value="Genomic_DNA"/>
</dbReference>
<evidence type="ECO:0000313" key="1">
    <source>
        <dbReference type="EMBL" id="KAK0459723.1"/>
    </source>
</evidence>